<dbReference type="InterPro" id="IPR008271">
    <property type="entry name" value="Ser/Thr_kinase_AS"/>
</dbReference>
<dbReference type="PROSITE" id="PS00108">
    <property type="entry name" value="PROTEIN_KINASE_ST"/>
    <property type="match status" value="2"/>
</dbReference>
<feature type="domain" description="Protein kinase" evidence="7">
    <location>
        <begin position="349"/>
        <end position="621"/>
    </location>
</feature>
<evidence type="ECO:0000256" key="2">
    <source>
        <dbReference type="ARBA" id="ARBA00022679"/>
    </source>
</evidence>
<comment type="caution">
    <text evidence="8">The sequence shown here is derived from an EMBL/GenBank/DDBJ whole genome shotgun (WGS) entry which is preliminary data.</text>
</comment>
<dbReference type="PANTHER" id="PTHR44329:SF288">
    <property type="entry name" value="MITOGEN-ACTIVATED PROTEIN KINASE KINASE KINASE 20"/>
    <property type="match status" value="1"/>
</dbReference>
<dbReference type="InterPro" id="IPR017441">
    <property type="entry name" value="Protein_kinase_ATP_BS"/>
</dbReference>
<dbReference type="Pfam" id="PF00069">
    <property type="entry name" value="Pkinase"/>
    <property type="match status" value="2"/>
</dbReference>
<keyword evidence="5 6" id="KW-0067">ATP-binding</keyword>
<organism evidence="8 9">
    <name type="scientific">Tritrichomonas musculus</name>
    <dbReference type="NCBI Taxonomy" id="1915356"/>
    <lineage>
        <taxon>Eukaryota</taxon>
        <taxon>Metamonada</taxon>
        <taxon>Parabasalia</taxon>
        <taxon>Tritrichomonadida</taxon>
        <taxon>Tritrichomonadidae</taxon>
        <taxon>Tritrichomonas</taxon>
    </lineage>
</organism>
<keyword evidence="4" id="KW-0418">Kinase</keyword>
<proteinExistence type="predicted"/>
<dbReference type="InterPro" id="IPR001245">
    <property type="entry name" value="Ser-Thr/Tyr_kinase_cat_dom"/>
</dbReference>
<keyword evidence="9" id="KW-1185">Reference proteome</keyword>
<evidence type="ECO:0000256" key="4">
    <source>
        <dbReference type="ARBA" id="ARBA00022777"/>
    </source>
</evidence>
<feature type="domain" description="Protein kinase" evidence="7">
    <location>
        <begin position="680"/>
        <end position="953"/>
    </location>
</feature>
<dbReference type="Pfam" id="PF07714">
    <property type="entry name" value="PK_Tyr_Ser-Thr"/>
    <property type="match status" value="1"/>
</dbReference>
<dbReference type="PANTHER" id="PTHR44329">
    <property type="entry name" value="SERINE/THREONINE-PROTEIN KINASE TNNI3K-RELATED"/>
    <property type="match status" value="1"/>
</dbReference>
<keyword evidence="1" id="KW-0723">Serine/threonine-protein kinase</keyword>
<dbReference type="InterPro" id="IPR000719">
    <property type="entry name" value="Prot_kinase_dom"/>
</dbReference>
<evidence type="ECO:0000256" key="3">
    <source>
        <dbReference type="ARBA" id="ARBA00022741"/>
    </source>
</evidence>
<evidence type="ECO:0000259" key="7">
    <source>
        <dbReference type="PROSITE" id="PS50011"/>
    </source>
</evidence>
<feature type="domain" description="Protein kinase" evidence="7">
    <location>
        <begin position="16"/>
        <end position="275"/>
    </location>
</feature>
<dbReference type="Gene3D" id="1.10.510.10">
    <property type="entry name" value="Transferase(Phosphotransferase) domain 1"/>
    <property type="match status" value="3"/>
</dbReference>
<dbReference type="EMBL" id="JAPFFF010000034">
    <property type="protein sequence ID" value="KAK8843863.1"/>
    <property type="molecule type" value="Genomic_DNA"/>
</dbReference>
<dbReference type="PROSITE" id="PS50011">
    <property type="entry name" value="PROTEIN_KINASE_DOM"/>
    <property type="match status" value="3"/>
</dbReference>
<gene>
    <name evidence="8" type="ORF">M9Y10_024939</name>
</gene>
<dbReference type="InterPro" id="IPR011009">
    <property type="entry name" value="Kinase-like_dom_sf"/>
</dbReference>
<evidence type="ECO:0000313" key="8">
    <source>
        <dbReference type="EMBL" id="KAK8843863.1"/>
    </source>
</evidence>
<keyword evidence="3 6" id="KW-0547">Nucleotide-binding</keyword>
<dbReference type="Proteomes" id="UP001470230">
    <property type="component" value="Unassembled WGS sequence"/>
</dbReference>
<evidence type="ECO:0000256" key="6">
    <source>
        <dbReference type="PROSITE-ProRule" id="PRU10141"/>
    </source>
</evidence>
<evidence type="ECO:0000313" key="9">
    <source>
        <dbReference type="Proteomes" id="UP001470230"/>
    </source>
</evidence>
<dbReference type="PROSITE" id="PS00107">
    <property type="entry name" value="PROTEIN_KINASE_ATP"/>
    <property type="match status" value="1"/>
</dbReference>
<reference evidence="8 9" key="1">
    <citation type="submission" date="2024-04" db="EMBL/GenBank/DDBJ databases">
        <title>Tritrichomonas musculus Genome.</title>
        <authorList>
            <person name="Alves-Ferreira E."/>
            <person name="Grigg M."/>
            <person name="Lorenzi H."/>
            <person name="Galac M."/>
        </authorList>
    </citation>
    <scope>NUCLEOTIDE SEQUENCE [LARGE SCALE GENOMIC DNA]</scope>
    <source>
        <strain evidence="8 9">EAF2021</strain>
    </source>
</reference>
<dbReference type="InterPro" id="IPR051681">
    <property type="entry name" value="Ser/Thr_Kinases-Pseudokinases"/>
</dbReference>
<name>A0ABR2HBM3_9EUKA</name>
<accession>A0ABR2HBM3</accession>
<sequence>MDDYFELPNLDDFEDLEFVCNKGEFELHKIFHRKTTAIYFAMIFALNMEQIGTSQIINLYREINISPKLNHPSVLKIIGYSPVDFSKDTRPVIILEYCKYDTITPNLIKDDTKKLMIIYGIASCISYLHSHNIIHRDLKPSNVFLDDRLFPKVTGFHLCKQINPESPEKSEFIKGTPAYLAPEVYTNHEYSKASDVYSFSMLVYEILKGVKIFKGYNKTPFYLRDFVVNGGRPNDFTMISKSYENLIKKCWSQNPEERPTFDQIIDLLKNDRSFINDNINEEEFREYIRYVEESQISYDSEKCIHQLDQLFEREIDSFCNVFNFRVQTIYDSEFDSIEIYMLYVNLKYFQKGELIDHNRYSNIYHLFYYDSSKSSYVSFSGKIFLTNKQKVVDLFEQEVFNHYQLYHRCISAFVGYSPVDFDHQKRFVIVSEFFPNSTLDKHLNFEYYRKLDDATKLIILYGIASGMSYLHSNSIIHRDLNPKNVFLDSFMFPKIGNFSTAKDIDDDENEFNSSSYVFNANLSYTAPEIITSTKYCKKSDVYSFAMIMYEVFTNESPFFGMNQYEIAKSVTEEGKRPEIHSNYKIPEFYSSLISRCWSHNPSERPTFDEILSMMKTDKNFISNEKCQKFIRYIEGENIVFEPIVNENILKDFQSINQINKDELNSLFHRANSIDLNDFEIENQKPLGEGSFGQVFKIIDKKNRQVYAAKILNQPIETIENYEAVNIKREIENSMELNHPSIVKFVGVSQTDFEKKSRLTIVSEFVSGGTLHQLISDTKNKPFNYEKLNETNKLKIIYGIASGMSYSHSHNIIHRDLKPSNIFLDDSLHPKIGDFGLSKKISENDKIEKSYSRLKGTFSYLAPEVITQRRYSKASDVYAFALIVFQIMTNEHPFENLNRYQIMLKIPSGFRPEIKSEVPDCYQKLIRQCWSNEPENRMSFSEIVNFLKTDENFLTQKVDKNDFFKYINEI</sequence>
<evidence type="ECO:0000256" key="5">
    <source>
        <dbReference type="ARBA" id="ARBA00022840"/>
    </source>
</evidence>
<feature type="binding site" evidence="6">
    <location>
        <position position="709"/>
    </location>
    <ligand>
        <name>ATP</name>
        <dbReference type="ChEBI" id="CHEBI:30616"/>
    </ligand>
</feature>
<dbReference type="SMART" id="SM00220">
    <property type="entry name" value="S_TKc"/>
    <property type="match status" value="3"/>
</dbReference>
<evidence type="ECO:0000256" key="1">
    <source>
        <dbReference type="ARBA" id="ARBA00022527"/>
    </source>
</evidence>
<dbReference type="SUPFAM" id="SSF56112">
    <property type="entry name" value="Protein kinase-like (PK-like)"/>
    <property type="match status" value="3"/>
</dbReference>
<keyword evidence="2" id="KW-0808">Transferase</keyword>
<protein>
    <recommendedName>
        <fullName evidence="7">Protein kinase domain-containing protein</fullName>
    </recommendedName>
</protein>